<accession>A0ABT8F6S1</accession>
<dbReference type="Proteomes" id="UP001168552">
    <property type="component" value="Unassembled WGS sequence"/>
</dbReference>
<protein>
    <recommendedName>
        <fullName evidence="4">TMhelix containing protein</fullName>
    </recommendedName>
</protein>
<name>A0ABT8F6S1_9BACT</name>
<evidence type="ECO:0008006" key="4">
    <source>
        <dbReference type="Google" id="ProtNLM"/>
    </source>
</evidence>
<keyword evidence="1" id="KW-1133">Transmembrane helix</keyword>
<organism evidence="2 3">
    <name type="scientific">Shiella aurantiaca</name>
    <dbReference type="NCBI Taxonomy" id="3058365"/>
    <lineage>
        <taxon>Bacteria</taxon>
        <taxon>Pseudomonadati</taxon>
        <taxon>Bacteroidota</taxon>
        <taxon>Cytophagia</taxon>
        <taxon>Cytophagales</taxon>
        <taxon>Shiellaceae</taxon>
        <taxon>Shiella</taxon>
    </lineage>
</organism>
<comment type="caution">
    <text evidence="2">The sequence shown here is derived from an EMBL/GenBank/DDBJ whole genome shotgun (WGS) entry which is preliminary data.</text>
</comment>
<keyword evidence="1" id="KW-0472">Membrane</keyword>
<proteinExistence type="predicted"/>
<keyword evidence="1" id="KW-0812">Transmembrane</keyword>
<feature type="transmembrane region" description="Helical" evidence="1">
    <location>
        <begin position="40"/>
        <end position="60"/>
    </location>
</feature>
<evidence type="ECO:0000313" key="2">
    <source>
        <dbReference type="EMBL" id="MDN4166182.1"/>
    </source>
</evidence>
<dbReference type="EMBL" id="JAUHJS010000006">
    <property type="protein sequence ID" value="MDN4166182.1"/>
    <property type="molecule type" value="Genomic_DNA"/>
</dbReference>
<feature type="transmembrane region" description="Helical" evidence="1">
    <location>
        <begin position="9"/>
        <end position="28"/>
    </location>
</feature>
<gene>
    <name evidence="2" type="ORF">QWY31_11755</name>
</gene>
<evidence type="ECO:0000256" key="1">
    <source>
        <dbReference type="SAM" id="Phobius"/>
    </source>
</evidence>
<sequence>MKSFITKHAFALVGIVIGGIGGFLYWKYVGCLSGSCPLQSNANIMVGYGLFFGYTLSSLAKDGVEKIKGRK</sequence>
<keyword evidence="3" id="KW-1185">Reference proteome</keyword>
<evidence type="ECO:0000313" key="3">
    <source>
        <dbReference type="Proteomes" id="UP001168552"/>
    </source>
</evidence>
<reference evidence="2" key="1">
    <citation type="submission" date="2023-06" db="EMBL/GenBank/DDBJ databases">
        <title>Cytophagales bacterium Strain LB-30, isolated from soil.</title>
        <authorList>
            <person name="Liu B."/>
        </authorList>
    </citation>
    <scope>NUCLEOTIDE SEQUENCE</scope>
    <source>
        <strain evidence="2">LB-30</strain>
    </source>
</reference>
<dbReference type="RefSeq" id="WP_320004718.1">
    <property type="nucleotide sequence ID" value="NZ_JAUHJS010000006.1"/>
</dbReference>